<reference evidence="16" key="1">
    <citation type="submission" date="2025-08" db="UniProtKB">
        <authorList>
            <consortium name="RefSeq"/>
        </authorList>
    </citation>
    <scope>IDENTIFICATION</scope>
    <source>
        <tissue evidence="16">Leaf</tissue>
    </source>
</reference>
<keyword evidence="7" id="KW-0735">Signal-anchor</keyword>
<dbReference type="Pfam" id="PF01501">
    <property type="entry name" value="Glyco_transf_8"/>
    <property type="match status" value="1"/>
</dbReference>
<evidence type="ECO:0000256" key="6">
    <source>
        <dbReference type="ARBA" id="ARBA00022692"/>
    </source>
</evidence>
<dbReference type="Gene3D" id="3.90.550.10">
    <property type="entry name" value="Spore Coat Polysaccharide Biosynthesis Protein SpsA, Chain A"/>
    <property type="match status" value="1"/>
</dbReference>
<dbReference type="GO" id="GO:0000139">
    <property type="term" value="C:Golgi membrane"/>
    <property type="evidence" value="ECO:0007669"/>
    <property type="project" value="UniProtKB-SubCell"/>
</dbReference>
<evidence type="ECO:0000256" key="1">
    <source>
        <dbReference type="ARBA" id="ARBA00004323"/>
    </source>
</evidence>
<evidence type="ECO:0000256" key="4">
    <source>
        <dbReference type="ARBA" id="ARBA00022676"/>
    </source>
</evidence>
<dbReference type="GO" id="GO:0071555">
    <property type="term" value="P:cell wall organization"/>
    <property type="evidence" value="ECO:0007669"/>
    <property type="project" value="UniProtKB-KW"/>
</dbReference>
<evidence type="ECO:0000256" key="14">
    <source>
        <dbReference type="SAM" id="MobiDB-lite"/>
    </source>
</evidence>
<keyword evidence="8" id="KW-1133">Transmembrane helix</keyword>
<dbReference type="SUPFAM" id="SSF53448">
    <property type="entry name" value="Nucleotide-diphospho-sugar transferases"/>
    <property type="match status" value="1"/>
</dbReference>
<dbReference type="PANTHER" id="PTHR32116:SF0">
    <property type="entry name" value="GALACTURONOSYLTRANSFERASE 6-RELATED"/>
    <property type="match status" value="1"/>
</dbReference>
<evidence type="ECO:0000256" key="11">
    <source>
        <dbReference type="ARBA" id="ARBA00023180"/>
    </source>
</evidence>
<evidence type="ECO:0000256" key="3">
    <source>
        <dbReference type="ARBA" id="ARBA00006351"/>
    </source>
</evidence>
<sequence length="599" mass="69082">MKRLHRRLRILILSLFSVSVLAPVVLVSFRLKHISPTGRREFLEEFSSRKFSADVWRLNSVDQEEGEGLKEPKQVIYEDNKFVSTVSYSSNNIHHSAESRDAAERTQISERNGTTRRSAKEDEQIQHREVPSTSRGQEKLDQIMVQRVQNGQHREQSSSDKKVKEVKDQLIRAKVYLNFAPPGSNSHMVKELRLRMKELERAMGDAKKDSDLSRRAWQRTKAMEVSLIKASRTVPDCSSMATKLRAMTYNTEEQVQAHKNEAEHLIQLAARTTPKGLHCLAMRLTSEYFTLPAEERKLGNQEKARDGDLYHYAVFSDNILACAVVVNSTVAHAAEPEKIVFHVVTDSLNFPAISMWFLQNPPGRAAVDIQSLENFEWLLKKYASSLQKQNAHDPRYNSALNHLRFYLPDVFPLLDKIVFLDHDVVVQRDLTKLWDVNLKGKVNGAVETCQEGDASYRRMDMYVDFTDPFVSEWFNANTCTWAFGMNLFDLQEWRKQNLTAKYGSYLQLEHGNPLWKAGTLPIGWLTFYNQTVALDRRWHILGLGYESNVAASDIDRAAVIHFDGVMKPWLEIGIRKYKGYWTKHVMYDHPHLQQCNVHE</sequence>
<dbReference type="InterPro" id="IPR029993">
    <property type="entry name" value="GAUT"/>
</dbReference>
<name>A0A8B8QSD2_9MYRT</name>
<organism evidence="15 16">
    <name type="scientific">Rhodamnia argentea</name>
    <dbReference type="NCBI Taxonomy" id="178133"/>
    <lineage>
        <taxon>Eukaryota</taxon>
        <taxon>Viridiplantae</taxon>
        <taxon>Streptophyta</taxon>
        <taxon>Embryophyta</taxon>
        <taxon>Tracheophyta</taxon>
        <taxon>Spermatophyta</taxon>
        <taxon>Magnoliopsida</taxon>
        <taxon>eudicotyledons</taxon>
        <taxon>Gunneridae</taxon>
        <taxon>Pentapetalae</taxon>
        <taxon>rosids</taxon>
        <taxon>malvids</taxon>
        <taxon>Myrtales</taxon>
        <taxon>Myrtaceae</taxon>
        <taxon>Myrtoideae</taxon>
        <taxon>Myrteae</taxon>
        <taxon>Australasian group</taxon>
        <taxon>Rhodamnia</taxon>
    </lineage>
</organism>
<dbReference type="AlphaFoldDB" id="A0A8B8QSD2"/>
<proteinExistence type="inferred from homology"/>
<evidence type="ECO:0000256" key="7">
    <source>
        <dbReference type="ARBA" id="ARBA00022968"/>
    </source>
</evidence>
<evidence type="ECO:0000256" key="2">
    <source>
        <dbReference type="ARBA" id="ARBA00004877"/>
    </source>
</evidence>
<evidence type="ECO:0000256" key="13">
    <source>
        <dbReference type="RuleBase" id="RU362027"/>
    </source>
</evidence>
<dbReference type="PANTHER" id="PTHR32116">
    <property type="entry name" value="GALACTURONOSYLTRANSFERASE 4-RELATED"/>
    <property type="match status" value="1"/>
</dbReference>
<keyword evidence="6" id="KW-0812">Transmembrane</keyword>
<dbReference type="RefSeq" id="XP_030549207.1">
    <property type="nucleotide sequence ID" value="XM_030693347.2"/>
</dbReference>
<keyword evidence="5" id="KW-0808">Transferase</keyword>
<keyword evidence="4 13" id="KW-0328">Glycosyltransferase</keyword>
<dbReference type="GO" id="GO:0045489">
    <property type="term" value="P:pectin biosynthetic process"/>
    <property type="evidence" value="ECO:0007669"/>
    <property type="project" value="UniProtKB-UniPathway"/>
</dbReference>
<dbReference type="CDD" id="cd06429">
    <property type="entry name" value="GT8_like_1"/>
    <property type="match status" value="1"/>
</dbReference>
<dbReference type="UniPathway" id="UPA00845"/>
<dbReference type="InterPro" id="IPR029044">
    <property type="entry name" value="Nucleotide-diphossugar_trans"/>
</dbReference>
<comment type="subcellular location">
    <subcellularLocation>
        <location evidence="1 13">Golgi apparatus membrane</location>
        <topology evidence="1 13">Single-pass type II membrane protein</topology>
    </subcellularLocation>
</comment>
<comment type="pathway">
    <text evidence="2 13">Glycan metabolism; pectin biosynthesis.</text>
</comment>
<keyword evidence="9 13" id="KW-0333">Golgi apparatus</keyword>
<dbReference type="KEGG" id="rarg:115754351"/>
<dbReference type="GeneID" id="115754351"/>
<comment type="similarity">
    <text evidence="3 13">Belongs to the glycosyltransferase 8 family.</text>
</comment>
<evidence type="ECO:0000256" key="8">
    <source>
        <dbReference type="ARBA" id="ARBA00022989"/>
    </source>
</evidence>
<feature type="region of interest" description="Disordered" evidence="14">
    <location>
        <begin position="93"/>
        <end position="140"/>
    </location>
</feature>
<dbReference type="GO" id="GO:0047262">
    <property type="term" value="F:polygalacturonate 4-alpha-galacturonosyltransferase activity"/>
    <property type="evidence" value="ECO:0007669"/>
    <property type="project" value="InterPro"/>
</dbReference>
<dbReference type="EC" id="2.4.1.-" evidence="13"/>
<protein>
    <recommendedName>
        <fullName evidence="13">Hexosyltransferase</fullName>
        <ecNumber evidence="13">2.4.1.-</ecNumber>
    </recommendedName>
</protein>
<dbReference type="Pfam" id="PF25557">
    <property type="entry name" value="GAUT_1"/>
    <property type="match status" value="1"/>
</dbReference>
<keyword evidence="15" id="KW-1185">Reference proteome</keyword>
<dbReference type="FunFam" id="3.90.550.10:FF:000056">
    <property type="entry name" value="Hexosyltransferase"/>
    <property type="match status" value="1"/>
</dbReference>
<feature type="compositionally biased region" description="Basic and acidic residues" evidence="14">
    <location>
        <begin position="95"/>
        <end position="108"/>
    </location>
</feature>
<evidence type="ECO:0000256" key="12">
    <source>
        <dbReference type="ARBA" id="ARBA00023316"/>
    </source>
</evidence>
<evidence type="ECO:0000313" key="16">
    <source>
        <dbReference type="RefSeq" id="XP_030549207.1"/>
    </source>
</evidence>
<evidence type="ECO:0000256" key="10">
    <source>
        <dbReference type="ARBA" id="ARBA00023136"/>
    </source>
</evidence>
<gene>
    <name evidence="16" type="primary">LOC115754351</name>
</gene>
<keyword evidence="10" id="KW-0472">Membrane</keyword>
<evidence type="ECO:0000256" key="5">
    <source>
        <dbReference type="ARBA" id="ARBA00022679"/>
    </source>
</evidence>
<evidence type="ECO:0000313" key="15">
    <source>
        <dbReference type="Proteomes" id="UP000827889"/>
    </source>
</evidence>
<feature type="compositionally biased region" description="Basic and acidic residues" evidence="14">
    <location>
        <begin position="118"/>
        <end position="140"/>
    </location>
</feature>
<keyword evidence="11" id="KW-0325">Glycoprotein</keyword>
<evidence type="ECO:0000256" key="9">
    <source>
        <dbReference type="ARBA" id="ARBA00023034"/>
    </source>
</evidence>
<keyword evidence="12 13" id="KW-0961">Cell wall biogenesis/degradation</keyword>
<accession>A0A8B8QSD2</accession>
<dbReference type="InterPro" id="IPR002495">
    <property type="entry name" value="Glyco_trans_8"/>
</dbReference>
<dbReference type="Proteomes" id="UP000827889">
    <property type="component" value="Chromosome 6"/>
</dbReference>